<dbReference type="RefSeq" id="WP_207862168.1">
    <property type="nucleotide sequence ID" value="NZ_JAFREP010000032.1"/>
</dbReference>
<comment type="caution">
    <text evidence="2">The sequence shown here is derived from an EMBL/GenBank/DDBJ whole genome shotgun (WGS) entry which is preliminary data.</text>
</comment>
<organism evidence="2 3">
    <name type="scientific">Acanthopleuribacter pedis</name>
    <dbReference type="NCBI Taxonomy" id="442870"/>
    <lineage>
        <taxon>Bacteria</taxon>
        <taxon>Pseudomonadati</taxon>
        <taxon>Acidobacteriota</taxon>
        <taxon>Holophagae</taxon>
        <taxon>Acanthopleuribacterales</taxon>
        <taxon>Acanthopleuribacteraceae</taxon>
        <taxon>Acanthopleuribacter</taxon>
    </lineage>
</organism>
<feature type="transmembrane region" description="Helical" evidence="1">
    <location>
        <begin position="52"/>
        <end position="75"/>
    </location>
</feature>
<accession>A0A8J7QQA4</accession>
<keyword evidence="1" id="KW-1133">Transmembrane helix</keyword>
<dbReference type="AlphaFoldDB" id="A0A8J7QQA4"/>
<reference evidence="2" key="1">
    <citation type="submission" date="2021-03" db="EMBL/GenBank/DDBJ databases">
        <authorList>
            <person name="Wang G."/>
        </authorList>
    </citation>
    <scope>NUCLEOTIDE SEQUENCE</scope>
    <source>
        <strain evidence="2">KCTC 12899</strain>
    </source>
</reference>
<keyword evidence="3" id="KW-1185">Reference proteome</keyword>
<gene>
    <name evidence="2" type="ORF">J3U88_27220</name>
</gene>
<sequence length="228" mass="25909">MLGTFPPWMQVALALSVVNFLTSRAIVAQALQKQPELKKLGYWRVRNLSYHLYIAGYCIVNSVLYFLVEFNVFPISTSGDLWAPLFIGFMGSHILNLPLNPNSSKPITIAQVLQFDNDEFLRTLEDKIKSDVKRYINEKIKDPVFDSRDEFILILMNSLPYGLSEEDKEIFESALVTKSPDYNLGIFFAINFGKRHLDDALDREHGKKILNDFQKNGNGATNGAHESS</sequence>
<proteinExistence type="predicted"/>
<feature type="transmembrane region" description="Helical" evidence="1">
    <location>
        <begin position="12"/>
        <end position="31"/>
    </location>
</feature>
<dbReference type="EMBL" id="JAFREP010000032">
    <property type="protein sequence ID" value="MBO1322195.1"/>
    <property type="molecule type" value="Genomic_DNA"/>
</dbReference>
<evidence type="ECO:0000313" key="3">
    <source>
        <dbReference type="Proteomes" id="UP000664417"/>
    </source>
</evidence>
<keyword evidence="1" id="KW-0812">Transmembrane</keyword>
<dbReference type="Proteomes" id="UP000664417">
    <property type="component" value="Unassembled WGS sequence"/>
</dbReference>
<keyword evidence="1" id="KW-0472">Membrane</keyword>
<protein>
    <submittedName>
        <fullName evidence="2">Uncharacterized protein</fullName>
    </submittedName>
</protein>
<evidence type="ECO:0000313" key="2">
    <source>
        <dbReference type="EMBL" id="MBO1322195.1"/>
    </source>
</evidence>
<evidence type="ECO:0000256" key="1">
    <source>
        <dbReference type="SAM" id="Phobius"/>
    </source>
</evidence>
<name>A0A8J7QQA4_9BACT</name>